<accession>V9IKN4</accession>
<evidence type="ECO:0000313" key="2">
    <source>
        <dbReference type="EMBL" id="AEY61232.1"/>
    </source>
</evidence>
<evidence type="ECO:0000256" key="1">
    <source>
        <dbReference type="SAM" id="MobiDB-lite"/>
    </source>
</evidence>
<sequence length="109" mass="12678">MVEEYRKKGGHIIGEDISADSDKENKIKNYKNIKEKRQDDDENNNDFNNDDSDSDYDVNKMMKKSKRNEISNKDNSQTTNNKLKKRKHLSEEDLALGSLLIQNKKLEGT</sequence>
<feature type="region of interest" description="Disordered" evidence="1">
    <location>
        <begin position="32"/>
        <end position="96"/>
    </location>
</feature>
<gene>
    <name evidence="2" type="ORF">ACCB11537</name>
</gene>
<reference evidence="2" key="1">
    <citation type="submission" date="2011-11" db="EMBL/GenBank/DDBJ databases">
        <title>Decoding the brain transcriptome of the Eastern honeybee (Apis cerana) based on pyrosequencing.</title>
        <authorList>
            <person name="Sun L."/>
            <person name="Zheng H."/>
            <person name="Wang Y."/>
            <person name="Xie X."/>
            <person name="Zhu Y."/>
            <person name="Gu W."/>
            <person name="Wang S."/>
        </authorList>
    </citation>
    <scope>NUCLEOTIDE SEQUENCE</scope>
    <source>
        <tissue evidence="2">Brain</tissue>
    </source>
</reference>
<feature type="compositionally biased region" description="Acidic residues" evidence="1">
    <location>
        <begin position="40"/>
        <end position="56"/>
    </location>
</feature>
<name>V9IKN4_APICE</name>
<protein>
    <submittedName>
        <fullName evidence="2">Uncharacterized protein</fullName>
    </submittedName>
</protein>
<dbReference type="EMBL" id="JR050316">
    <property type="protein sequence ID" value="AEY61232.1"/>
    <property type="molecule type" value="mRNA"/>
</dbReference>
<organism evidence="2">
    <name type="scientific">Apis cerana</name>
    <name type="common">Indian honeybee</name>
    <dbReference type="NCBI Taxonomy" id="7461"/>
    <lineage>
        <taxon>Eukaryota</taxon>
        <taxon>Metazoa</taxon>
        <taxon>Ecdysozoa</taxon>
        <taxon>Arthropoda</taxon>
        <taxon>Hexapoda</taxon>
        <taxon>Insecta</taxon>
        <taxon>Pterygota</taxon>
        <taxon>Neoptera</taxon>
        <taxon>Endopterygota</taxon>
        <taxon>Hymenoptera</taxon>
        <taxon>Apocrita</taxon>
        <taxon>Aculeata</taxon>
        <taxon>Apoidea</taxon>
        <taxon>Anthophila</taxon>
        <taxon>Apidae</taxon>
        <taxon>Apis</taxon>
    </lineage>
</organism>
<dbReference type="AlphaFoldDB" id="V9IKN4"/>
<proteinExistence type="evidence at transcript level"/>